<evidence type="ECO:0000313" key="2">
    <source>
        <dbReference type="Proteomes" id="UP000245639"/>
    </source>
</evidence>
<dbReference type="Proteomes" id="UP000245639">
    <property type="component" value="Unassembled WGS sequence"/>
</dbReference>
<reference evidence="1 2" key="1">
    <citation type="submission" date="2018-04" db="EMBL/GenBank/DDBJ databases">
        <title>Genomic Encyclopedia of Type Strains, Phase IV (KMG-IV): sequencing the most valuable type-strain genomes for metagenomic binning, comparative biology and taxonomic classification.</title>
        <authorList>
            <person name="Goeker M."/>
        </authorList>
    </citation>
    <scope>NUCLEOTIDE SEQUENCE [LARGE SCALE GENOMIC DNA]</scope>
    <source>
        <strain evidence="1 2">DSM 45771</strain>
    </source>
</reference>
<dbReference type="AlphaFoldDB" id="A0A2U1FGA2"/>
<dbReference type="EMBL" id="QEKW01000004">
    <property type="protein sequence ID" value="PVZ11156.1"/>
    <property type="molecule type" value="Genomic_DNA"/>
</dbReference>
<keyword evidence="2" id="KW-1185">Reference proteome</keyword>
<accession>A0A2U1FGA2</accession>
<name>A0A2U1FGA2_9PSEU</name>
<organism evidence="1 2">
    <name type="scientific">Actinomycetospora cinnamomea</name>
    <dbReference type="NCBI Taxonomy" id="663609"/>
    <lineage>
        <taxon>Bacteria</taxon>
        <taxon>Bacillati</taxon>
        <taxon>Actinomycetota</taxon>
        <taxon>Actinomycetes</taxon>
        <taxon>Pseudonocardiales</taxon>
        <taxon>Pseudonocardiaceae</taxon>
        <taxon>Actinomycetospora</taxon>
    </lineage>
</organism>
<evidence type="ECO:0000313" key="1">
    <source>
        <dbReference type="EMBL" id="PVZ11156.1"/>
    </source>
</evidence>
<comment type="caution">
    <text evidence="1">The sequence shown here is derived from an EMBL/GenBank/DDBJ whole genome shotgun (WGS) entry which is preliminary data.</text>
</comment>
<proteinExistence type="predicted"/>
<sequence length="49" mass="5260">MTRTGPDVQPDDGRSVPPRSLALGAVRGLVPALVHRSAPHHRNAREDVP</sequence>
<gene>
    <name evidence="1" type="ORF">C8D89_104371</name>
</gene>
<protein>
    <submittedName>
        <fullName evidence="1">Uncharacterized protein</fullName>
    </submittedName>
</protein>